<evidence type="ECO:0000313" key="3">
    <source>
        <dbReference type="Proteomes" id="UP000009045"/>
    </source>
</evidence>
<evidence type="ECO:0000256" key="1">
    <source>
        <dbReference type="SAM" id="MobiDB-lite"/>
    </source>
</evidence>
<dbReference type="Proteomes" id="UP000009045">
    <property type="component" value="Plasmid pSmeSM11a"/>
</dbReference>
<dbReference type="EMBL" id="DQ145546">
    <property type="protein sequence ID" value="ABA56068.1"/>
    <property type="molecule type" value="Genomic_DNA"/>
</dbReference>
<reference evidence="2 3" key="1">
    <citation type="journal article" date="2006" name="Appl. Environ. Microbiol.">
        <title>Sequence analysis of the 144-kilobase accessory plasmid pSmeSM11a, isolated from a dominant Sinorhizobium meliloti strain identified during a long-term field release experiment.</title>
        <authorList>
            <person name="Stiens M."/>
            <person name="Schneiker S."/>
            <person name="Keller M."/>
            <person name="Kuhn S."/>
            <person name="Puhler A."/>
            <person name="Schluter A."/>
        </authorList>
    </citation>
    <scope>NUCLEOTIDE SEQUENCE [LARGE SCALE GENOMIC DNA]</scope>
    <source>
        <strain evidence="3">SM11</strain>
        <plasmid evidence="2 3">pSmeSM11a</plasmid>
    </source>
</reference>
<accession>Q1WLD2</accession>
<organism evidence="2 3">
    <name type="scientific">Sinorhizobium meliloti (strain SM11)</name>
    <dbReference type="NCBI Taxonomy" id="707241"/>
    <lineage>
        <taxon>Bacteria</taxon>
        <taxon>Pseudomonadati</taxon>
        <taxon>Pseudomonadota</taxon>
        <taxon>Alphaproteobacteria</taxon>
        <taxon>Hyphomicrobiales</taxon>
        <taxon>Rhizobiaceae</taxon>
        <taxon>Sinorhizobium/Ensifer group</taxon>
        <taxon>Sinorhizobium</taxon>
    </lineage>
</organism>
<evidence type="ECO:0000313" key="2">
    <source>
        <dbReference type="EMBL" id="ABA56068.1"/>
    </source>
</evidence>
<feature type="region of interest" description="Disordered" evidence="1">
    <location>
        <begin position="1"/>
        <end position="57"/>
    </location>
</feature>
<feature type="compositionally biased region" description="Basic and acidic residues" evidence="1">
    <location>
        <begin position="82"/>
        <end position="96"/>
    </location>
</feature>
<name>Q1WLD2_SINMM</name>
<geneLocation type="plasmid" evidence="2 3">
    <name>pSmeSM11a</name>
</geneLocation>
<proteinExistence type="predicted"/>
<keyword evidence="2" id="KW-0614">Plasmid</keyword>
<reference evidence="3" key="2">
    <citation type="journal article" date="2011" name="J. Biotechnol.">
        <title>The complete genome sequence of the dominant Sinorhizobium meliloti field isolate SM11 extends the S. meliloti pan-genome.</title>
        <authorList>
            <person name="Schneiker-Bekel S."/>
            <person name="Wibberg D."/>
            <person name="Bekel T."/>
            <person name="Blom J."/>
            <person name="Linke B."/>
            <person name="Neuweger H."/>
            <person name="Stiens M."/>
            <person name="Vorholter F.J."/>
            <person name="Weidner S."/>
            <person name="Goesmann A."/>
            <person name="Puhler A."/>
            <person name="Schluter A."/>
        </authorList>
    </citation>
    <scope>NUCLEOTIDE SEQUENCE [LARGE SCALE GENOMIC DNA]</scope>
    <source>
        <strain evidence="3">SM11</strain>
        <plasmid evidence="3">pSmeSM11a</plasmid>
    </source>
</reference>
<dbReference type="AlphaFoldDB" id="Q1WLD2"/>
<feature type="compositionally biased region" description="Basic residues" evidence="1">
    <location>
        <begin position="17"/>
        <end position="27"/>
    </location>
</feature>
<feature type="region of interest" description="Disordered" evidence="1">
    <location>
        <begin position="69"/>
        <end position="119"/>
    </location>
</feature>
<protein>
    <submittedName>
        <fullName evidence="2">Uncharacterized protein</fullName>
    </submittedName>
</protein>
<sequence length="131" mass="14688">MRSNVIRSPATPEQRCHRSARSHQAQRRHAEAGRCFASGRKAAVPRGASDTPEGRQVLEETESIARALEQRLGRADPQSFKTELDRLGSKDTAADRRHQRRRSSRRPDTGGELSRTYELTRSLKKGLGLSI</sequence>